<proteinExistence type="inferred from homology"/>
<keyword evidence="4 7" id="KW-0812">Transmembrane</keyword>
<name>A0A848F0Z1_9BURK</name>
<reference evidence="8 9" key="1">
    <citation type="submission" date="2020-04" db="EMBL/GenBank/DDBJ databases">
        <title>Azohydromonas sp. isolated from soil.</title>
        <authorList>
            <person name="Dahal R.H."/>
        </authorList>
    </citation>
    <scope>NUCLEOTIDE SEQUENCE [LARGE SCALE GENOMIC DNA]</scope>
    <source>
        <strain evidence="8 9">G-1-1-14</strain>
    </source>
</reference>
<dbReference type="EMBL" id="JABBFW010000001">
    <property type="protein sequence ID" value="NML13364.1"/>
    <property type="molecule type" value="Genomic_DNA"/>
</dbReference>
<feature type="transmembrane region" description="Helical" evidence="7">
    <location>
        <begin position="41"/>
        <end position="60"/>
    </location>
</feature>
<evidence type="ECO:0000256" key="1">
    <source>
        <dbReference type="ARBA" id="ARBA00004651"/>
    </source>
</evidence>
<evidence type="ECO:0000256" key="7">
    <source>
        <dbReference type="RuleBase" id="RU362072"/>
    </source>
</evidence>
<evidence type="ECO:0000256" key="4">
    <source>
        <dbReference type="ARBA" id="ARBA00022692"/>
    </source>
</evidence>
<evidence type="ECO:0000313" key="8">
    <source>
        <dbReference type="EMBL" id="NML13364.1"/>
    </source>
</evidence>
<feature type="transmembrane region" description="Helical" evidence="7">
    <location>
        <begin position="134"/>
        <end position="153"/>
    </location>
</feature>
<dbReference type="PANTHER" id="PTHR30065">
    <property type="entry name" value="FLAGELLAR BIOSYNTHETIC PROTEIN FLIR"/>
    <property type="match status" value="1"/>
</dbReference>
<dbReference type="PANTHER" id="PTHR30065:SF1">
    <property type="entry name" value="SURFACE PRESENTATION OF ANTIGENS PROTEIN SPAR"/>
    <property type="match status" value="1"/>
</dbReference>
<evidence type="ECO:0000256" key="2">
    <source>
        <dbReference type="ARBA" id="ARBA00009772"/>
    </source>
</evidence>
<keyword evidence="6 7" id="KW-0472">Membrane</keyword>
<dbReference type="InterPro" id="IPR002010">
    <property type="entry name" value="T3SS_IM_R"/>
</dbReference>
<comment type="similarity">
    <text evidence="2 7">Belongs to the FliR/MopE/SpaR family.</text>
</comment>
<dbReference type="InterPro" id="IPR006304">
    <property type="entry name" value="T3SS_SpaR/YscT"/>
</dbReference>
<sequence length="266" mass="27835">MEALALFGSLSDTALLLGLSVTRVAVCFLLVPLFTAEVVPALVRNALFVAVALLGLVLQPSAAPVHMSASQWAALLAKEAFIGGAIGLLFAGVLWAFEIAGQLIDTKIGATQAQIADPLSGHQTTLNGAFFGRLAAWVFMSHGGFMLLVGALVESFNRWPVRQPLAGLALGGVRVFEGELGRIMLLALLVAAPALLLLYVIEGVLGLMNRFAQQLNVFSLAMSLKAVAATLIILAQLATLIQLLQDDLMARAGVVLEVVGRLVAGS</sequence>
<keyword evidence="3 7" id="KW-1003">Cell membrane</keyword>
<evidence type="ECO:0000313" key="9">
    <source>
        <dbReference type="Proteomes" id="UP000574067"/>
    </source>
</evidence>
<organism evidence="8 9">
    <name type="scientific">Azohydromonas caseinilytica</name>
    <dbReference type="NCBI Taxonomy" id="2728836"/>
    <lineage>
        <taxon>Bacteria</taxon>
        <taxon>Pseudomonadati</taxon>
        <taxon>Pseudomonadota</taxon>
        <taxon>Betaproteobacteria</taxon>
        <taxon>Burkholderiales</taxon>
        <taxon>Sphaerotilaceae</taxon>
        <taxon>Azohydromonas</taxon>
    </lineage>
</organism>
<accession>A0A848F0Z1</accession>
<feature type="transmembrane region" description="Helical" evidence="7">
    <location>
        <begin position="183"/>
        <end position="205"/>
    </location>
</feature>
<protein>
    <submittedName>
        <fullName evidence="8">Type III secretion system export apparatus subunit SctT</fullName>
    </submittedName>
</protein>
<dbReference type="NCBIfam" id="TIGR01401">
    <property type="entry name" value="fliR_like_III"/>
    <property type="match status" value="1"/>
</dbReference>
<evidence type="ECO:0000256" key="6">
    <source>
        <dbReference type="ARBA" id="ARBA00023136"/>
    </source>
</evidence>
<feature type="transmembrane region" description="Helical" evidence="7">
    <location>
        <begin position="217"/>
        <end position="241"/>
    </location>
</feature>
<feature type="transmembrane region" description="Helical" evidence="7">
    <location>
        <begin position="80"/>
        <end position="97"/>
    </location>
</feature>
<evidence type="ECO:0000256" key="5">
    <source>
        <dbReference type="ARBA" id="ARBA00022989"/>
    </source>
</evidence>
<dbReference type="GO" id="GO:0006605">
    <property type="term" value="P:protein targeting"/>
    <property type="evidence" value="ECO:0007669"/>
    <property type="project" value="UniProtKB-UniRule"/>
</dbReference>
<keyword evidence="9" id="KW-1185">Reference proteome</keyword>
<feature type="transmembrane region" description="Helical" evidence="7">
    <location>
        <begin position="14"/>
        <end position="34"/>
    </location>
</feature>
<dbReference type="Proteomes" id="UP000574067">
    <property type="component" value="Unassembled WGS sequence"/>
</dbReference>
<dbReference type="GO" id="GO:0005886">
    <property type="term" value="C:plasma membrane"/>
    <property type="evidence" value="ECO:0007669"/>
    <property type="project" value="UniProtKB-SubCell"/>
</dbReference>
<dbReference type="AlphaFoldDB" id="A0A848F0Z1"/>
<dbReference type="Pfam" id="PF01311">
    <property type="entry name" value="Bac_export_1"/>
    <property type="match status" value="1"/>
</dbReference>
<gene>
    <name evidence="8" type="primary">sctT</name>
    <name evidence="8" type="ORF">HHL10_00020</name>
</gene>
<keyword evidence="5 7" id="KW-1133">Transmembrane helix</keyword>
<comment type="subcellular location">
    <subcellularLocation>
        <location evidence="1 7">Cell membrane</location>
        <topology evidence="1 7">Multi-pass membrane protein</topology>
    </subcellularLocation>
</comment>
<comment type="caution">
    <text evidence="8">The sequence shown here is derived from an EMBL/GenBank/DDBJ whole genome shotgun (WGS) entry which is preliminary data.</text>
</comment>
<evidence type="ECO:0000256" key="3">
    <source>
        <dbReference type="ARBA" id="ARBA00022475"/>
    </source>
</evidence>
<dbReference type="RefSeq" id="WP_169158305.1">
    <property type="nucleotide sequence ID" value="NZ_JABBFW010000001.1"/>
</dbReference>
<dbReference type="PRINTS" id="PR00953">
    <property type="entry name" value="TYPE3IMRPROT"/>
</dbReference>